<proteinExistence type="predicted"/>
<dbReference type="InterPro" id="IPR029032">
    <property type="entry name" value="AhpD-like"/>
</dbReference>
<dbReference type="SUPFAM" id="SSF69118">
    <property type="entry name" value="AhpD-like"/>
    <property type="match status" value="1"/>
</dbReference>
<comment type="caution">
    <text evidence="2">The sequence shown here is derived from an EMBL/GenBank/DDBJ whole genome shotgun (WGS) entry which is preliminary data.</text>
</comment>
<accession>A0A0R1RT07</accession>
<keyword evidence="3" id="KW-1185">Reference proteome</keyword>
<organism evidence="2 3">
    <name type="scientific">Furfurilactobacillus rossiae DSM 15814</name>
    <dbReference type="NCBI Taxonomy" id="1114972"/>
    <lineage>
        <taxon>Bacteria</taxon>
        <taxon>Bacillati</taxon>
        <taxon>Bacillota</taxon>
        <taxon>Bacilli</taxon>
        <taxon>Lactobacillales</taxon>
        <taxon>Lactobacillaceae</taxon>
        <taxon>Furfurilactobacillus</taxon>
    </lineage>
</organism>
<name>A0A0R1RT07_9LACO</name>
<dbReference type="InterPro" id="IPR003779">
    <property type="entry name" value="CMD-like"/>
</dbReference>
<dbReference type="EMBL" id="AZFF01000002">
    <property type="protein sequence ID" value="KRL56949.1"/>
    <property type="molecule type" value="Genomic_DNA"/>
</dbReference>
<dbReference type="GO" id="GO:0051920">
    <property type="term" value="F:peroxiredoxin activity"/>
    <property type="evidence" value="ECO:0007669"/>
    <property type="project" value="InterPro"/>
</dbReference>
<dbReference type="Pfam" id="PF02627">
    <property type="entry name" value="CMD"/>
    <property type="match status" value="1"/>
</dbReference>
<protein>
    <submittedName>
        <fullName evidence="2">Carboxymuconolactone decarboxylase family protein</fullName>
    </submittedName>
</protein>
<feature type="domain" description="Carboxymuconolactone decarboxylase-like" evidence="1">
    <location>
        <begin position="36"/>
        <end position="120"/>
    </location>
</feature>
<dbReference type="Proteomes" id="UP000051999">
    <property type="component" value="Unassembled WGS sequence"/>
</dbReference>
<dbReference type="Gene3D" id="1.20.1290.10">
    <property type="entry name" value="AhpD-like"/>
    <property type="match status" value="1"/>
</dbReference>
<reference evidence="2 3" key="1">
    <citation type="journal article" date="2015" name="Genome Announc.">
        <title>Expanding the biotechnology potential of lactobacilli through comparative genomics of 213 strains and associated genera.</title>
        <authorList>
            <person name="Sun Z."/>
            <person name="Harris H.M."/>
            <person name="McCann A."/>
            <person name="Guo C."/>
            <person name="Argimon S."/>
            <person name="Zhang W."/>
            <person name="Yang X."/>
            <person name="Jeffery I.B."/>
            <person name="Cooney J.C."/>
            <person name="Kagawa T.F."/>
            <person name="Liu W."/>
            <person name="Song Y."/>
            <person name="Salvetti E."/>
            <person name="Wrobel A."/>
            <person name="Rasinkangas P."/>
            <person name="Parkhill J."/>
            <person name="Rea M.C."/>
            <person name="O'Sullivan O."/>
            <person name="Ritari J."/>
            <person name="Douillard F.P."/>
            <person name="Paul Ross R."/>
            <person name="Yang R."/>
            <person name="Briner A.E."/>
            <person name="Felis G.E."/>
            <person name="de Vos W.M."/>
            <person name="Barrangou R."/>
            <person name="Klaenhammer T.R."/>
            <person name="Caufield P.W."/>
            <person name="Cui Y."/>
            <person name="Zhang H."/>
            <person name="O'Toole P.W."/>
        </authorList>
    </citation>
    <scope>NUCLEOTIDE SEQUENCE [LARGE SCALE GENOMIC DNA]</scope>
    <source>
        <strain evidence="2 3">DSM 15814</strain>
    </source>
</reference>
<evidence type="ECO:0000313" key="3">
    <source>
        <dbReference type="Proteomes" id="UP000051999"/>
    </source>
</evidence>
<dbReference type="RefSeq" id="WP_017262539.1">
    <property type="nucleotide sequence ID" value="NZ_AUAW01000004.1"/>
</dbReference>
<dbReference type="PATRIC" id="fig|1114972.6.peg.1262"/>
<sequence length="127" mass="13886">MPENENNRLKRGQAKLQEVDAEAATNVMLGLTDVAPDIATYIEEFAFGDIYSRSGLDLKQREMITVTSLLTQGDTAAQLAVHINGCLNVGLTKQEVVESFIQCLPYVGFPKVLNAVAVAKRVFASRK</sequence>
<evidence type="ECO:0000259" key="1">
    <source>
        <dbReference type="Pfam" id="PF02627"/>
    </source>
</evidence>
<dbReference type="InterPro" id="IPR052512">
    <property type="entry name" value="4CMD/NDH-1_regulator"/>
</dbReference>
<dbReference type="eggNOG" id="COG0599">
    <property type="taxonomic scope" value="Bacteria"/>
</dbReference>
<dbReference type="OrthoDB" id="9802489at2"/>
<gene>
    <name evidence="2" type="ORF">FD35_GL001245</name>
</gene>
<dbReference type="AlphaFoldDB" id="A0A0R1RT07"/>
<evidence type="ECO:0000313" key="2">
    <source>
        <dbReference type="EMBL" id="KRL56949.1"/>
    </source>
</evidence>
<dbReference type="PANTHER" id="PTHR33570:SF10">
    <property type="entry name" value="GAMMA-CARBOXYMUCONOLACTONE DECARBOXYLASE"/>
    <property type="match status" value="1"/>
</dbReference>
<dbReference type="STRING" id="1114972.FD35_GL001245"/>
<dbReference type="PANTHER" id="PTHR33570">
    <property type="entry name" value="4-CARBOXYMUCONOLACTONE DECARBOXYLASE FAMILY PROTEIN"/>
    <property type="match status" value="1"/>
</dbReference>